<evidence type="ECO:0000256" key="3">
    <source>
        <dbReference type="ARBA" id="ARBA00001947"/>
    </source>
</evidence>
<accession>A0A6J4GWD6</accession>
<comment type="cofactor">
    <cofactor evidence="1">
        <name>NAD(+)</name>
        <dbReference type="ChEBI" id="CHEBI:57540"/>
    </cofactor>
</comment>
<evidence type="ECO:0000313" key="15">
    <source>
        <dbReference type="Proteomes" id="UP000479938"/>
    </source>
</evidence>
<dbReference type="GO" id="GO:0005737">
    <property type="term" value="C:cytoplasm"/>
    <property type="evidence" value="ECO:0007669"/>
    <property type="project" value="InterPro"/>
</dbReference>
<evidence type="ECO:0000256" key="6">
    <source>
        <dbReference type="ARBA" id="ARBA00022741"/>
    </source>
</evidence>
<dbReference type="PIRSF" id="PIRSF001455">
    <property type="entry name" value="DHQ_synth"/>
    <property type="match status" value="1"/>
</dbReference>
<keyword evidence="7" id="KW-0862">Zinc</keyword>
<dbReference type="GO" id="GO:0003856">
    <property type="term" value="F:3-dehydroquinate synthase activity"/>
    <property type="evidence" value="ECO:0007669"/>
    <property type="project" value="UniProtKB-UniRule"/>
</dbReference>
<dbReference type="Gene3D" id="3.40.50.1970">
    <property type="match status" value="1"/>
</dbReference>
<keyword evidence="8" id="KW-0520">NAD</keyword>
<dbReference type="PANTHER" id="PTHR43622:SF1">
    <property type="entry name" value="3-DEHYDROQUINATE SYNTHASE"/>
    <property type="match status" value="1"/>
</dbReference>
<dbReference type="GO" id="GO:0000166">
    <property type="term" value="F:nucleotide binding"/>
    <property type="evidence" value="ECO:0007669"/>
    <property type="project" value="UniProtKB-KW"/>
</dbReference>
<dbReference type="SUPFAM" id="SSF56796">
    <property type="entry name" value="Dehydroquinate synthase-like"/>
    <property type="match status" value="1"/>
</dbReference>
<evidence type="ECO:0000256" key="5">
    <source>
        <dbReference type="ARBA" id="ARBA00022723"/>
    </source>
</evidence>
<name>A0A6J4GWD6_9FLAO</name>
<dbReference type="Pfam" id="PF24621">
    <property type="entry name" value="DHQS_C"/>
    <property type="match status" value="1"/>
</dbReference>
<comment type="cofactor">
    <cofactor evidence="2">
        <name>Co(2+)</name>
        <dbReference type="ChEBI" id="CHEBI:48828"/>
    </cofactor>
</comment>
<gene>
    <name evidence="14" type="primary">aroB</name>
    <name evidence="14" type="ORF">FLA105534_04486</name>
</gene>
<dbReference type="GO" id="GO:0009423">
    <property type="term" value="P:chorismate biosynthetic process"/>
    <property type="evidence" value="ECO:0007669"/>
    <property type="project" value="UniProtKB-UniRule"/>
</dbReference>
<dbReference type="Gene3D" id="1.20.1090.10">
    <property type="entry name" value="Dehydroquinate synthase-like - alpha domain"/>
    <property type="match status" value="1"/>
</dbReference>
<dbReference type="FunFam" id="3.40.50.1970:FF:000007">
    <property type="entry name" value="Pentafunctional AROM polypeptide"/>
    <property type="match status" value="1"/>
</dbReference>
<evidence type="ECO:0000256" key="8">
    <source>
        <dbReference type="ARBA" id="ARBA00023027"/>
    </source>
</evidence>
<evidence type="ECO:0000256" key="11">
    <source>
        <dbReference type="NCBIfam" id="TIGR01357"/>
    </source>
</evidence>
<evidence type="ECO:0000259" key="13">
    <source>
        <dbReference type="Pfam" id="PF24621"/>
    </source>
</evidence>
<evidence type="ECO:0000256" key="9">
    <source>
        <dbReference type="ARBA" id="ARBA00023239"/>
    </source>
</evidence>
<evidence type="ECO:0000256" key="10">
    <source>
        <dbReference type="ARBA" id="ARBA00023285"/>
    </source>
</evidence>
<evidence type="ECO:0000313" key="14">
    <source>
        <dbReference type="EMBL" id="CAA9203192.1"/>
    </source>
</evidence>
<organism evidence="14 15">
    <name type="scientific">Flavobacterium bizetiae</name>
    <dbReference type="NCBI Taxonomy" id="2704140"/>
    <lineage>
        <taxon>Bacteria</taxon>
        <taxon>Pseudomonadati</taxon>
        <taxon>Bacteroidota</taxon>
        <taxon>Flavobacteriia</taxon>
        <taxon>Flavobacteriales</taxon>
        <taxon>Flavobacteriaceae</taxon>
        <taxon>Flavobacterium</taxon>
    </lineage>
</organism>
<evidence type="ECO:0000256" key="2">
    <source>
        <dbReference type="ARBA" id="ARBA00001941"/>
    </source>
</evidence>
<keyword evidence="6" id="KW-0547">Nucleotide-binding</keyword>
<keyword evidence="15" id="KW-1185">Reference proteome</keyword>
<protein>
    <recommendedName>
        <fullName evidence="11">3-dehydroquinate synthase</fullName>
        <ecNumber evidence="11">4.2.3.4</ecNumber>
    </recommendedName>
</protein>
<dbReference type="PANTHER" id="PTHR43622">
    <property type="entry name" value="3-DEHYDROQUINATE SYNTHASE"/>
    <property type="match status" value="1"/>
</dbReference>
<dbReference type="Proteomes" id="UP000479938">
    <property type="component" value="Unassembled WGS sequence"/>
</dbReference>
<dbReference type="Pfam" id="PF01761">
    <property type="entry name" value="DHQ_synthase"/>
    <property type="match status" value="1"/>
</dbReference>
<dbReference type="EC" id="4.2.3.4" evidence="11"/>
<evidence type="ECO:0000256" key="1">
    <source>
        <dbReference type="ARBA" id="ARBA00001911"/>
    </source>
</evidence>
<dbReference type="NCBIfam" id="TIGR01357">
    <property type="entry name" value="aroB"/>
    <property type="match status" value="1"/>
</dbReference>
<evidence type="ECO:0000256" key="7">
    <source>
        <dbReference type="ARBA" id="ARBA00022833"/>
    </source>
</evidence>
<dbReference type="InterPro" id="IPR030963">
    <property type="entry name" value="DHQ_synth_fam"/>
</dbReference>
<feature type="domain" description="3-dehydroquinate synthase N-terminal" evidence="12">
    <location>
        <begin position="82"/>
        <end position="193"/>
    </location>
</feature>
<dbReference type="CDD" id="cd08195">
    <property type="entry name" value="DHQS"/>
    <property type="match status" value="1"/>
</dbReference>
<sequence length="374" mass="42067">MNIISLKMPYFAVSINYGNMQSIQANNYLVHFNQNAYEALNNHLKENKYSNLFIIVDNETNEHCLPKFLPLLETDLTIEIVEFESGEINKNIDTCIEIWKVLTELGADRKSLVINLGGGVVTDLGGFVASTFKRGVDFINIPTTLLSMVDASVGGKTGVDLGNLKNQIGVINVPQMVLIDTDYLETLPQSEMRSGLAEMLKHGLIYDAAYWKQFLDLNAIDFADFDELIYRSVEIKNEIVIQDPTEKNIRKALNFGHTLGHAIEGYFLESESKKTLLHGEAIAIGMILESYISLYKNLITAAEYAEIKTAIKSIYDDVIIEENDIDPILELLIHDKKNEYGLIQFALIEGIGKIKINQSVENKLILDAFQDYKS</sequence>
<keyword evidence="5" id="KW-0479">Metal-binding</keyword>
<dbReference type="InterPro" id="IPR016037">
    <property type="entry name" value="DHQ_synth_AroB"/>
</dbReference>
<dbReference type="InterPro" id="IPR050071">
    <property type="entry name" value="Dehydroquinate_synthase"/>
</dbReference>
<dbReference type="EMBL" id="CADCSU010000176">
    <property type="protein sequence ID" value="CAA9203192.1"/>
    <property type="molecule type" value="Genomic_DNA"/>
</dbReference>
<comment type="cofactor">
    <cofactor evidence="3">
        <name>Zn(2+)</name>
        <dbReference type="ChEBI" id="CHEBI:29105"/>
    </cofactor>
</comment>
<dbReference type="InterPro" id="IPR056179">
    <property type="entry name" value="DHQS_C"/>
</dbReference>
<dbReference type="GO" id="GO:0009073">
    <property type="term" value="P:aromatic amino acid family biosynthetic process"/>
    <property type="evidence" value="ECO:0007669"/>
    <property type="project" value="InterPro"/>
</dbReference>
<reference evidence="14 15" key="1">
    <citation type="submission" date="2020-02" db="EMBL/GenBank/DDBJ databases">
        <authorList>
            <person name="Criscuolo A."/>
        </authorList>
    </citation>
    <scope>NUCLEOTIDE SEQUENCE [LARGE SCALE GENOMIC DNA]</scope>
    <source>
        <strain evidence="14">CIP105534</strain>
    </source>
</reference>
<dbReference type="InterPro" id="IPR030960">
    <property type="entry name" value="DHQS/DOIS_N"/>
</dbReference>
<proteinExistence type="predicted"/>
<keyword evidence="10" id="KW-0170">Cobalt</keyword>
<feature type="domain" description="3-dehydroquinate synthase C-terminal" evidence="13">
    <location>
        <begin position="195"/>
        <end position="338"/>
    </location>
</feature>
<keyword evidence="9 14" id="KW-0456">Lyase</keyword>
<dbReference type="GO" id="GO:0046872">
    <property type="term" value="F:metal ion binding"/>
    <property type="evidence" value="ECO:0007669"/>
    <property type="project" value="UniProtKB-KW"/>
</dbReference>
<dbReference type="AlphaFoldDB" id="A0A6J4GWD6"/>
<evidence type="ECO:0000259" key="12">
    <source>
        <dbReference type="Pfam" id="PF01761"/>
    </source>
</evidence>
<comment type="function">
    <text evidence="4">Catalyzes the conversion of 3-deoxy-D-arabino-heptulosonate 7-phosphate (DAHP) to dehydroquinate (DHQ).</text>
</comment>
<evidence type="ECO:0000256" key="4">
    <source>
        <dbReference type="ARBA" id="ARBA00003485"/>
    </source>
</evidence>